<evidence type="ECO:0000313" key="3">
    <source>
        <dbReference type="Proteomes" id="UP000676079"/>
    </source>
</evidence>
<dbReference type="RefSeq" id="WP_220564795.1">
    <property type="nucleotide sequence ID" value="NZ_CP074133.1"/>
</dbReference>
<evidence type="ECO:0000313" key="2">
    <source>
        <dbReference type="EMBL" id="QUX23572.1"/>
    </source>
</evidence>
<accession>A0ABX8BR48</accession>
<keyword evidence="3" id="KW-1185">Reference proteome</keyword>
<feature type="region of interest" description="Disordered" evidence="1">
    <location>
        <begin position="70"/>
        <end position="94"/>
    </location>
</feature>
<sequence length="94" mass="10126">MARPRLSVPVALVRRPPRALTGVAPEGLPLLSGDRYATASADRLSRAAGPARPPVEQVLRRRASRLVDEDFGRVPARTRPAAAERPGPGRPFAR</sequence>
<reference evidence="2 3" key="1">
    <citation type="submission" date="2021-05" db="EMBL/GenBank/DDBJ databases">
        <title>Direct Submission.</title>
        <authorList>
            <person name="Li K."/>
            <person name="Gao J."/>
        </authorList>
    </citation>
    <scope>NUCLEOTIDE SEQUENCE [LARGE SCALE GENOMIC DNA]</scope>
    <source>
        <strain evidence="2 3">Mg02</strain>
    </source>
</reference>
<dbReference type="Proteomes" id="UP000676079">
    <property type="component" value="Chromosome"/>
</dbReference>
<gene>
    <name evidence="2" type="ORF">KGD84_04160</name>
</gene>
<protein>
    <submittedName>
        <fullName evidence="2">Uncharacterized protein</fullName>
    </submittedName>
</protein>
<feature type="compositionally biased region" description="Low complexity" evidence="1">
    <location>
        <begin position="73"/>
        <end position="94"/>
    </location>
</feature>
<organism evidence="2 3">
    <name type="scientific">Nocardiopsis changdeensis</name>
    <dbReference type="NCBI Taxonomy" id="2831969"/>
    <lineage>
        <taxon>Bacteria</taxon>
        <taxon>Bacillati</taxon>
        <taxon>Actinomycetota</taxon>
        <taxon>Actinomycetes</taxon>
        <taxon>Streptosporangiales</taxon>
        <taxon>Nocardiopsidaceae</taxon>
        <taxon>Nocardiopsis</taxon>
    </lineage>
</organism>
<proteinExistence type="predicted"/>
<name>A0ABX8BR48_9ACTN</name>
<evidence type="ECO:0000256" key="1">
    <source>
        <dbReference type="SAM" id="MobiDB-lite"/>
    </source>
</evidence>
<dbReference type="EMBL" id="CP074133">
    <property type="protein sequence ID" value="QUX23572.1"/>
    <property type="molecule type" value="Genomic_DNA"/>
</dbReference>